<sequence length="250" mass="28945">MALISVEDLAELDDEQLDDDITDSSEPMDEEDEDRLLAHWRAVGRGHHVSVPNEMRGPIAEMTQRNQDTEREQVPFAVISRREKMGEVLFEERVYPAGKWACITKSEKMYEQSISLAFMKLMRFICKESSVGRYLGMTVPVVAEFQLSENGGDFAKDVVTAFYLPAQFQNNPPEPNDPDITIFHRESMRIISRAFYGTTTEETIQRQIQLFWELLGDMEGIHRHMYMVATYENPGVPGRRNEIWFVRRDA</sequence>
<feature type="region of interest" description="Disordered" evidence="2">
    <location>
        <begin position="1"/>
        <end position="31"/>
    </location>
</feature>
<name>A0ABD1JJZ8_9TELE</name>
<dbReference type="Proteomes" id="UP001591681">
    <property type="component" value="Unassembled WGS sequence"/>
</dbReference>
<evidence type="ECO:0008006" key="5">
    <source>
        <dbReference type="Google" id="ProtNLM"/>
    </source>
</evidence>
<dbReference type="PANTHER" id="PTHR11220:SF24">
    <property type="entry name" value="HEME-BINDING PROTEIN 1"/>
    <property type="match status" value="1"/>
</dbReference>
<organism evidence="3 4">
    <name type="scientific">Coilia grayii</name>
    <name type="common">Gray's grenadier anchovy</name>
    <dbReference type="NCBI Taxonomy" id="363190"/>
    <lineage>
        <taxon>Eukaryota</taxon>
        <taxon>Metazoa</taxon>
        <taxon>Chordata</taxon>
        <taxon>Craniata</taxon>
        <taxon>Vertebrata</taxon>
        <taxon>Euteleostomi</taxon>
        <taxon>Actinopterygii</taxon>
        <taxon>Neopterygii</taxon>
        <taxon>Teleostei</taxon>
        <taxon>Clupei</taxon>
        <taxon>Clupeiformes</taxon>
        <taxon>Clupeoidei</taxon>
        <taxon>Engraulidae</taxon>
        <taxon>Coilinae</taxon>
        <taxon>Coilia</taxon>
    </lineage>
</organism>
<comment type="similarity">
    <text evidence="1">Belongs to the HEBP family.</text>
</comment>
<evidence type="ECO:0000256" key="1">
    <source>
        <dbReference type="ARBA" id="ARBA00009817"/>
    </source>
</evidence>
<gene>
    <name evidence="3" type="ORF">ACEWY4_018054</name>
</gene>
<dbReference type="SUPFAM" id="SSF55136">
    <property type="entry name" value="Probable bacterial effector-binding domain"/>
    <property type="match status" value="1"/>
</dbReference>
<evidence type="ECO:0000256" key="2">
    <source>
        <dbReference type="SAM" id="MobiDB-lite"/>
    </source>
</evidence>
<reference evidence="3 4" key="1">
    <citation type="submission" date="2024-09" db="EMBL/GenBank/DDBJ databases">
        <title>A chromosome-level genome assembly of Gray's grenadier anchovy, Coilia grayii.</title>
        <authorList>
            <person name="Fu Z."/>
        </authorList>
    </citation>
    <scope>NUCLEOTIDE SEQUENCE [LARGE SCALE GENOMIC DNA]</scope>
    <source>
        <strain evidence="3">G4</strain>
        <tissue evidence="3">Muscle</tissue>
    </source>
</reference>
<evidence type="ECO:0000313" key="4">
    <source>
        <dbReference type="Proteomes" id="UP001591681"/>
    </source>
</evidence>
<dbReference type="Gene3D" id="3.20.80.10">
    <property type="entry name" value="Regulatory factor, effector binding domain"/>
    <property type="match status" value="1"/>
</dbReference>
<accession>A0ABD1JJZ8</accession>
<protein>
    <recommendedName>
        <fullName evidence="5">SOUL heme-binding protein</fullName>
    </recommendedName>
</protein>
<dbReference type="PANTHER" id="PTHR11220">
    <property type="entry name" value="HEME-BINDING PROTEIN-RELATED"/>
    <property type="match status" value="1"/>
</dbReference>
<proteinExistence type="inferred from homology"/>
<dbReference type="InterPro" id="IPR006917">
    <property type="entry name" value="SOUL_heme-bd"/>
</dbReference>
<dbReference type="Pfam" id="PF04832">
    <property type="entry name" value="SOUL"/>
    <property type="match status" value="1"/>
</dbReference>
<feature type="compositionally biased region" description="Acidic residues" evidence="2">
    <location>
        <begin position="8"/>
        <end position="31"/>
    </location>
</feature>
<dbReference type="AlphaFoldDB" id="A0ABD1JJZ8"/>
<keyword evidence="4" id="KW-1185">Reference proteome</keyword>
<dbReference type="InterPro" id="IPR011256">
    <property type="entry name" value="Reg_factor_effector_dom_sf"/>
</dbReference>
<evidence type="ECO:0000313" key="3">
    <source>
        <dbReference type="EMBL" id="KAL2086995.1"/>
    </source>
</evidence>
<dbReference type="EMBL" id="JBHFQA010000015">
    <property type="protein sequence ID" value="KAL2086995.1"/>
    <property type="molecule type" value="Genomic_DNA"/>
</dbReference>
<comment type="caution">
    <text evidence="3">The sequence shown here is derived from an EMBL/GenBank/DDBJ whole genome shotgun (WGS) entry which is preliminary data.</text>
</comment>